<accession>A0AA48R9P4</accession>
<dbReference type="PANTHER" id="PTHR46889:SF4">
    <property type="entry name" value="TRANSPOSASE INSO FOR INSERTION SEQUENCE ELEMENT IS911B-RELATED"/>
    <property type="match status" value="1"/>
</dbReference>
<proteinExistence type="predicted"/>
<dbReference type="PANTHER" id="PTHR46889">
    <property type="entry name" value="TRANSPOSASE INSF FOR INSERTION SEQUENCE IS3B-RELATED"/>
    <property type="match status" value="1"/>
</dbReference>
<evidence type="ECO:0000259" key="1">
    <source>
        <dbReference type="Pfam" id="PF00665"/>
    </source>
</evidence>
<protein>
    <recommendedName>
        <fullName evidence="1">Integrase catalytic domain-containing protein</fullName>
    </recommendedName>
</protein>
<dbReference type="InterPro" id="IPR012337">
    <property type="entry name" value="RNaseH-like_sf"/>
</dbReference>
<dbReference type="Pfam" id="PF00665">
    <property type="entry name" value="rve"/>
    <property type="match status" value="1"/>
</dbReference>
<dbReference type="EMBL" id="OY288114">
    <property type="protein sequence ID" value="CAJ0849136.1"/>
    <property type="molecule type" value="Genomic_DNA"/>
</dbReference>
<dbReference type="InterPro" id="IPR001584">
    <property type="entry name" value="Integrase_cat-core"/>
</dbReference>
<dbReference type="AlphaFoldDB" id="A0AA48R9P4"/>
<dbReference type="GO" id="GO:0015074">
    <property type="term" value="P:DNA integration"/>
    <property type="evidence" value="ECO:0007669"/>
    <property type="project" value="InterPro"/>
</dbReference>
<name>A0AA48R9P4_9ZZZZ</name>
<sequence length="132" mass="14380">MTRALIIDALRMAWFRRRPAAGLIFHSDRGSQYASGDFQKQLSAFGMRGSMSRIRLHGVDAPEKGQECFLADGTPSRCAKKGALVSADYTGESRVSCQPVGTSVPAKCALIPSEDQFYGSSKGCNRLARYVQ</sequence>
<organism evidence="2">
    <name type="scientific">freshwater sediment metagenome</name>
    <dbReference type="NCBI Taxonomy" id="556182"/>
    <lineage>
        <taxon>unclassified sequences</taxon>
        <taxon>metagenomes</taxon>
        <taxon>ecological metagenomes</taxon>
    </lineage>
</organism>
<evidence type="ECO:0000313" key="2">
    <source>
        <dbReference type="EMBL" id="CAJ0849136.1"/>
    </source>
</evidence>
<reference evidence="2" key="1">
    <citation type="submission" date="2023-07" db="EMBL/GenBank/DDBJ databases">
        <authorList>
            <person name="Pelsma A.J. K."/>
        </authorList>
    </citation>
    <scope>NUCLEOTIDE SEQUENCE</scope>
</reference>
<dbReference type="InterPro" id="IPR050900">
    <property type="entry name" value="Transposase_IS3/IS150/IS904"/>
</dbReference>
<dbReference type="SUPFAM" id="SSF53098">
    <property type="entry name" value="Ribonuclease H-like"/>
    <property type="match status" value="1"/>
</dbReference>
<feature type="domain" description="Integrase catalytic" evidence="1">
    <location>
        <begin position="1"/>
        <end position="54"/>
    </location>
</feature>
<gene>
    <name evidence="2" type="ORF">AMST5_00081</name>
</gene>